<evidence type="ECO:0000313" key="3">
    <source>
        <dbReference type="WBParaSite" id="GPUH_0000779101-mRNA-1"/>
    </source>
</evidence>
<dbReference type="WBParaSite" id="GPUH_0000779101-mRNA-1">
    <property type="protein sequence ID" value="GPUH_0000779101-mRNA-1"/>
    <property type="gene ID" value="GPUH_0000779101"/>
</dbReference>
<evidence type="ECO:0000313" key="2">
    <source>
        <dbReference type="Proteomes" id="UP000271098"/>
    </source>
</evidence>
<protein>
    <submittedName>
        <fullName evidence="3">FhaB</fullName>
    </submittedName>
</protein>
<dbReference type="Proteomes" id="UP000271098">
    <property type="component" value="Unassembled WGS sequence"/>
</dbReference>
<dbReference type="EMBL" id="UYRT01020965">
    <property type="protein sequence ID" value="VDK59635.1"/>
    <property type="molecule type" value="Genomic_DNA"/>
</dbReference>
<dbReference type="AlphaFoldDB" id="A0A183DGE1"/>
<reference evidence="1 2" key="2">
    <citation type="submission" date="2018-11" db="EMBL/GenBank/DDBJ databases">
        <authorList>
            <consortium name="Pathogen Informatics"/>
        </authorList>
    </citation>
    <scope>NUCLEOTIDE SEQUENCE [LARGE SCALE GENOMIC DNA]</scope>
</reference>
<keyword evidence="2" id="KW-1185">Reference proteome</keyword>
<evidence type="ECO:0000313" key="1">
    <source>
        <dbReference type="EMBL" id="VDK59635.1"/>
    </source>
</evidence>
<name>A0A183DGE1_9BILA</name>
<reference evidence="3" key="1">
    <citation type="submission" date="2016-06" db="UniProtKB">
        <authorList>
            <consortium name="WormBaseParasite"/>
        </authorList>
    </citation>
    <scope>IDENTIFICATION</scope>
</reference>
<gene>
    <name evidence="1" type="ORF">GPUH_LOCUS7781</name>
</gene>
<sequence>MSLAHASSNQDLSSWDSILNELTGKASAEGITNSQANVQLGAGGSVNGKFWSKFYELLCKKYAQFRKDTRNWPYSFAKNQNSYCFVALKLDRKQPNTRDVTALADFSGFDITGLVSGMSEGQGGANVRTAASGHGITNGSYQGASALTVFGSSQVDAGNGKGDSKLTSKTNVADGDASGNIRMEGSAFGTNSNLNVSNGMNIDDSGRKTRKNVLLHFKLP</sequence>
<proteinExistence type="predicted"/>
<organism evidence="3">
    <name type="scientific">Gongylonema pulchrum</name>
    <dbReference type="NCBI Taxonomy" id="637853"/>
    <lineage>
        <taxon>Eukaryota</taxon>
        <taxon>Metazoa</taxon>
        <taxon>Ecdysozoa</taxon>
        <taxon>Nematoda</taxon>
        <taxon>Chromadorea</taxon>
        <taxon>Rhabditida</taxon>
        <taxon>Spirurina</taxon>
        <taxon>Spiruromorpha</taxon>
        <taxon>Spiruroidea</taxon>
        <taxon>Gongylonematidae</taxon>
        <taxon>Gongylonema</taxon>
    </lineage>
</organism>
<accession>A0A183DGE1</accession>